<dbReference type="PANTHER" id="PTHR32328">
    <property type="entry name" value="L-SERYL-TRNA(SEC) SELENIUM TRANSFERASE"/>
    <property type="match status" value="1"/>
</dbReference>
<evidence type="ECO:0000313" key="5">
    <source>
        <dbReference type="EMBL" id="MBB5343927.1"/>
    </source>
</evidence>
<evidence type="ECO:0000256" key="4">
    <source>
        <dbReference type="PIRSR" id="PIRSR618319-50"/>
    </source>
</evidence>
<protein>
    <submittedName>
        <fullName evidence="5">L-seryl-tRNA(Ser) seleniumtransferase</fullName>
        <ecNumber evidence="5">2.9.1.1</ecNumber>
    </submittedName>
</protein>
<dbReference type="PROSITE" id="PS51318">
    <property type="entry name" value="TAT"/>
    <property type="match status" value="1"/>
</dbReference>
<dbReference type="EC" id="2.9.1.1" evidence="5"/>
<proteinExistence type="inferred from homology"/>
<evidence type="ECO:0000256" key="2">
    <source>
        <dbReference type="ARBA" id="ARBA00022898"/>
    </source>
</evidence>
<dbReference type="AlphaFoldDB" id="A0A7W8J771"/>
<dbReference type="GO" id="GO:0004125">
    <property type="term" value="F:L-seryl-tRNA(Sec) selenium transferase activity"/>
    <property type="evidence" value="ECO:0007669"/>
    <property type="project" value="UniProtKB-EC"/>
</dbReference>
<gene>
    <name evidence="5" type="ORF">HDF10_001906</name>
</gene>
<dbReference type="InterPro" id="IPR006311">
    <property type="entry name" value="TAT_signal"/>
</dbReference>
<dbReference type="SUPFAM" id="SSF53383">
    <property type="entry name" value="PLP-dependent transferases"/>
    <property type="match status" value="1"/>
</dbReference>
<dbReference type="Pfam" id="PF03841">
    <property type="entry name" value="SelA"/>
    <property type="match status" value="1"/>
</dbReference>
<organism evidence="5 6">
    <name type="scientific">Tunturiibacter lichenicola</name>
    <dbReference type="NCBI Taxonomy" id="2051959"/>
    <lineage>
        <taxon>Bacteria</taxon>
        <taxon>Pseudomonadati</taxon>
        <taxon>Acidobacteriota</taxon>
        <taxon>Terriglobia</taxon>
        <taxon>Terriglobales</taxon>
        <taxon>Acidobacteriaceae</taxon>
        <taxon>Tunturiibacter</taxon>
    </lineage>
</organism>
<keyword evidence="5" id="KW-0808">Transferase</keyword>
<reference evidence="5 6" key="1">
    <citation type="submission" date="2020-08" db="EMBL/GenBank/DDBJ databases">
        <title>Genomic Encyclopedia of Type Strains, Phase IV (KMG-V): Genome sequencing to study the core and pangenomes of soil and plant-associated prokaryotes.</title>
        <authorList>
            <person name="Whitman W."/>
        </authorList>
    </citation>
    <scope>NUCLEOTIDE SEQUENCE [LARGE SCALE GENOMIC DNA]</scope>
    <source>
        <strain evidence="5 6">M8US30</strain>
    </source>
</reference>
<keyword evidence="2 4" id="KW-0663">Pyridoxal phosphate</keyword>
<accession>A0A7W8J771</accession>
<dbReference type="EMBL" id="JACHDZ010000003">
    <property type="protein sequence ID" value="MBB5343927.1"/>
    <property type="molecule type" value="Genomic_DNA"/>
</dbReference>
<evidence type="ECO:0000256" key="1">
    <source>
        <dbReference type="ARBA" id="ARBA00001933"/>
    </source>
</evidence>
<feature type="modified residue" description="N6-(pyridoxal phosphate)lysine" evidence="4">
    <location>
        <position position="253"/>
    </location>
</feature>
<dbReference type="Gene3D" id="3.40.640.10">
    <property type="entry name" value="Type I PLP-dependent aspartate aminotransferase-like (Major domain)"/>
    <property type="match status" value="1"/>
</dbReference>
<comment type="similarity">
    <text evidence="3">Belongs to the SelA family.</text>
</comment>
<dbReference type="InterPro" id="IPR018319">
    <property type="entry name" value="SelA-like"/>
</dbReference>
<dbReference type="PANTHER" id="PTHR32328:SF0">
    <property type="entry name" value="L-SERYL-TRNA(SEC) SELENIUM TRANSFERASE"/>
    <property type="match status" value="1"/>
</dbReference>
<comment type="cofactor">
    <cofactor evidence="1 4">
        <name>pyridoxal 5'-phosphate</name>
        <dbReference type="ChEBI" id="CHEBI:597326"/>
    </cofactor>
</comment>
<evidence type="ECO:0000313" key="6">
    <source>
        <dbReference type="Proteomes" id="UP000569092"/>
    </source>
</evidence>
<dbReference type="InterPro" id="IPR015421">
    <property type="entry name" value="PyrdxlP-dep_Trfase_major"/>
</dbReference>
<name>A0A7W8J771_9BACT</name>
<evidence type="ECO:0000256" key="3">
    <source>
        <dbReference type="ARBA" id="ARBA00044507"/>
    </source>
</evidence>
<dbReference type="InterPro" id="IPR015424">
    <property type="entry name" value="PyrdxlP-dep_Trfase"/>
</dbReference>
<comment type="caution">
    <text evidence="5">The sequence shown here is derived from an EMBL/GenBank/DDBJ whole genome shotgun (WGS) entry which is preliminary data.</text>
</comment>
<dbReference type="Proteomes" id="UP000569092">
    <property type="component" value="Unassembled WGS sequence"/>
</dbReference>
<sequence length="436" mass="47604">MTFPAQDSTIFTRRRFLGWSQAALAALGVIPFLSSRSDALSPISESVSPEDYYAKLGVEKIINAAGTYTYLTAAVMPSQVQRAVAEAALHPVVLKDLQIASGDYIAKRLRCEGALVSSGASAALTLATAACIANANGVPANLIPESVGGMKNEVIVQKAHRYEYDHAMLLCGVRIVEVTTLDEYRRAFSPKTIMTNFFNSAEEGEIDRQTWLEIAHQHNVPCHMDAAADMPPIENLWKYTSMGYDLVCFSGGKGIRGPQNAGLLLGKKHLIDLAMESNNPNSDAVGRGMKVAKEQIVGMVAAVDWLLEQNDEADQAEYRRRADVIVREVKTIPTMKTEIFVPDIANHVPHLMLAYDPQVVGITPKQVQERLRAQRPRIELNPATGSSGRFGSHSNENTIVVGTWMLQPGEAEIVGRQLRAALFHPNALTSRNARSA</sequence>